<reference evidence="1" key="1">
    <citation type="submission" date="2023-01" db="EMBL/GenBank/DDBJ databases">
        <authorList>
            <person name="Piombo E."/>
        </authorList>
    </citation>
    <scope>NUCLEOTIDE SEQUENCE</scope>
</reference>
<keyword evidence="2" id="KW-1185">Reference proteome</keyword>
<evidence type="ECO:0000313" key="1">
    <source>
        <dbReference type="EMBL" id="CAI6094716.1"/>
    </source>
</evidence>
<name>A0AA35MEH5_9HYPO</name>
<proteinExistence type="predicted"/>
<dbReference type="AlphaFoldDB" id="A0AA35MEH5"/>
<sequence>MPPTSNFSQAFLDHAQRRETRNRTRNKGADDLFGALNSKANMFFKNKSHTQILRDAGWDPQRVPDSDILIPSILAAQRLSQVKRLRDPVTGKMKLEETEFRYQDCLYKCPGSSQSPTNRKLHGYCTGDERPYRLLSRETRWTTLDYLEQSKWGIFTAINGDVPVMGLSFLWPTTVVYLFFMTVEEELREKRNPLYMVFFENAKYPGDKRMALVLRALKGEDEECLRVMASMLEKLRVGFVSHMYWEDVEMVEERMHRMENREEPKFPECTVM</sequence>
<protein>
    <submittedName>
        <fullName evidence="1">Uncharacterized protein</fullName>
    </submittedName>
</protein>
<gene>
    <name evidence="1" type="ORF">CCHLO57077_00012135</name>
</gene>
<accession>A0AA35MEH5</accession>
<dbReference type="Proteomes" id="UP001160390">
    <property type="component" value="Unassembled WGS sequence"/>
</dbReference>
<dbReference type="EMBL" id="CABFNP030001260">
    <property type="protein sequence ID" value="CAI6094716.1"/>
    <property type="molecule type" value="Genomic_DNA"/>
</dbReference>
<organism evidence="1 2">
    <name type="scientific">Clonostachys chloroleuca</name>
    <dbReference type="NCBI Taxonomy" id="1926264"/>
    <lineage>
        <taxon>Eukaryota</taxon>
        <taxon>Fungi</taxon>
        <taxon>Dikarya</taxon>
        <taxon>Ascomycota</taxon>
        <taxon>Pezizomycotina</taxon>
        <taxon>Sordariomycetes</taxon>
        <taxon>Hypocreomycetidae</taxon>
        <taxon>Hypocreales</taxon>
        <taxon>Bionectriaceae</taxon>
        <taxon>Clonostachys</taxon>
    </lineage>
</organism>
<comment type="caution">
    <text evidence="1">The sequence shown here is derived from an EMBL/GenBank/DDBJ whole genome shotgun (WGS) entry which is preliminary data.</text>
</comment>
<evidence type="ECO:0000313" key="2">
    <source>
        <dbReference type="Proteomes" id="UP001160390"/>
    </source>
</evidence>